<feature type="region of interest" description="Disordered" evidence="1">
    <location>
        <begin position="177"/>
        <end position="199"/>
    </location>
</feature>
<dbReference type="AlphaFoldDB" id="A0A066YKH5"/>
<sequence>MTSIDDPSWRDNPRLNGWLAAGHDGFPAWAELVGGDWDFSTGSLPRLEQAIRDRYPDWDRAHRARDEAFLTVAAWYLGEVHVRNYGALWHCSPEPAPHGGGRVEPLLVLPREVLDEEEEAELAAAEELCEDDFPFCVPGDAVVGAADREKGGWLAESVESYAYWESAVERALALARTRPGQSPGSRIRPDAPGPLDPGRPGQDLAHWLAVRQDAFPLWARALGRETELDFTEGSLELLEEVLRGRVRAIGLDDRLDVLEAVEAHGLAVLPDALRLFDDPVFDCALWYLGETVCRARGARWLPLRANLDVTPATLPQLAVARIGHRIGPRLELTAAVHRCLRERSPGRRVHPRDAYRPLPESVSVVG</sequence>
<keyword evidence="3" id="KW-1185">Reference proteome</keyword>
<gene>
    <name evidence="2" type="ORF">KCH_66090</name>
</gene>
<evidence type="ECO:0000256" key="1">
    <source>
        <dbReference type="SAM" id="MobiDB-lite"/>
    </source>
</evidence>
<dbReference type="OrthoDB" id="3865442at2"/>
<comment type="caution">
    <text evidence="2">The sequence shown here is derived from an EMBL/GenBank/DDBJ whole genome shotgun (WGS) entry which is preliminary data.</text>
</comment>
<dbReference type="PATRIC" id="fig|1348663.4.peg.6396"/>
<accession>A0A066YKH5</accession>
<dbReference type="RefSeq" id="WP_051653649.1">
    <property type="nucleotide sequence ID" value="NZ_KK853997.1"/>
</dbReference>
<evidence type="ECO:0000313" key="2">
    <source>
        <dbReference type="EMBL" id="KDN81647.1"/>
    </source>
</evidence>
<evidence type="ECO:0000313" key="3">
    <source>
        <dbReference type="Proteomes" id="UP000027178"/>
    </source>
</evidence>
<protein>
    <submittedName>
        <fullName evidence="2">Uncharacterized protein</fullName>
    </submittedName>
</protein>
<dbReference type="HOGENOM" id="CLU_756023_0_0_11"/>
<reference evidence="2 3" key="1">
    <citation type="submission" date="2014-05" db="EMBL/GenBank/DDBJ databases">
        <title>Draft Genome Sequence of Kitasatospora cheerisanensis KCTC 2395.</title>
        <authorList>
            <person name="Nam D.H."/>
        </authorList>
    </citation>
    <scope>NUCLEOTIDE SEQUENCE [LARGE SCALE GENOMIC DNA]</scope>
    <source>
        <strain evidence="2 3">KCTC 2395</strain>
    </source>
</reference>
<dbReference type="eggNOG" id="ENOG5031VWA">
    <property type="taxonomic scope" value="Bacteria"/>
</dbReference>
<name>A0A066YKH5_9ACTN</name>
<proteinExistence type="predicted"/>
<organism evidence="2 3">
    <name type="scientific">Kitasatospora cheerisanensis KCTC 2395</name>
    <dbReference type="NCBI Taxonomy" id="1348663"/>
    <lineage>
        <taxon>Bacteria</taxon>
        <taxon>Bacillati</taxon>
        <taxon>Actinomycetota</taxon>
        <taxon>Actinomycetes</taxon>
        <taxon>Kitasatosporales</taxon>
        <taxon>Streptomycetaceae</taxon>
        <taxon>Kitasatospora</taxon>
    </lineage>
</organism>
<dbReference type="EMBL" id="JNBY01000132">
    <property type="protein sequence ID" value="KDN81647.1"/>
    <property type="molecule type" value="Genomic_DNA"/>
</dbReference>
<dbReference type="Proteomes" id="UP000027178">
    <property type="component" value="Unassembled WGS sequence"/>
</dbReference>